<protein>
    <submittedName>
        <fullName evidence="1">Uncharacterized protein</fullName>
    </submittedName>
</protein>
<accession>A0A645CRJ4</accession>
<organism evidence="1">
    <name type="scientific">bioreactor metagenome</name>
    <dbReference type="NCBI Taxonomy" id="1076179"/>
    <lineage>
        <taxon>unclassified sequences</taxon>
        <taxon>metagenomes</taxon>
        <taxon>ecological metagenomes</taxon>
    </lineage>
</organism>
<name>A0A645CRJ4_9ZZZZ</name>
<comment type="caution">
    <text evidence="1">The sequence shown here is derived from an EMBL/GenBank/DDBJ whole genome shotgun (WGS) entry which is preliminary data.</text>
</comment>
<dbReference type="AlphaFoldDB" id="A0A645CRJ4"/>
<proteinExistence type="predicted"/>
<reference evidence="1" key="1">
    <citation type="submission" date="2019-08" db="EMBL/GenBank/DDBJ databases">
        <authorList>
            <person name="Kucharzyk K."/>
            <person name="Murdoch R.W."/>
            <person name="Higgins S."/>
            <person name="Loffler F."/>
        </authorList>
    </citation>
    <scope>NUCLEOTIDE SEQUENCE</scope>
</reference>
<sequence length="221" mass="23891">MRVHGGLIGLAVQREEHIHKVAGADMVARSHRFLHRNRDGALAAFQLQRKTAEQMLLEHRCIGRQRHQCGVAHHGVGLGKAVGHGRRQLGNLHVFGRDADTSRHWPRSHHHRMQRHCLALSGRGLGECCALSIAAVAAAEQPGANGQRHCQHQQQPGKNLGDVHGLGLLMTRTGTTCARSACMEMGKTRVAGDLMAIAPTASQIACRRSPANNSPMATSAI</sequence>
<dbReference type="EMBL" id="VSSQ01029411">
    <property type="protein sequence ID" value="MPM79541.1"/>
    <property type="molecule type" value="Genomic_DNA"/>
</dbReference>
<gene>
    <name evidence="1" type="ORF">SDC9_126579</name>
</gene>
<evidence type="ECO:0000313" key="1">
    <source>
        <dbReference type="EMBL" id="MPM79541.1"/>
    </source>
</evidence>